<sequence length="78" mass="8673">SGKELISFPKECAIGALLSYISNPERKDFQPMNISFGLIESYGTSPRAKGQSKEEKRISFANKALENLRDFVSASEML</sequence>
<reference evidence="1 2" key="1">
    <citation type="journal article" date="2020" name="Biotechnol. Biofuels">
        <title>New insights from the biogas microbiome by comprehensive genome-resolved metagenomics of nearly 1600 species originating from multiple anaerobic digesters.</title>
        <authorList>
            <person name="Campanaro S."/>
            <person name="Treu L."/>
            <person name="Rodriguez-R L.M."/>
            <person name="Kovalovszki A."/>
            <person name="Ziels R.M."/>
            <person name="Maus I."/>
            <person name="Zhu X."/>
            <person name="Kougias P.G."/>
            <person name="Basile A."/>
            <person name="Luo G."/>
            <person name="Schluter A."/>
            <person name="Konstantinidis K.T."/>
            <person name="Angelidaki I."/>
        </authorList>
    </citation>
    <scope>NUCLEOTIDE SEQUENCE [LARGE SCALE GENOMIC DNA]</scope>
    <source>
        <strain evidence="1">AS27yjCOA_65</strain>
    </source>
</reference>
<gene>
    <name evidence="1" type="ORF">GYA55_13240</name>
</gene>
<protein>
    <submittedName>
        <fullName evidence="1">Uncharacterized protein</fullName>
    </submittedName>
</protein>
<comment type="caution">
    <text evidence="1">The sequence shown here is derived from an EMBL/GenBank/DDBJ whole genome shotgun (WGS) entry which is preliminary data.</text>
</comment>
<dbReference type="AlphaFoldDB" id="A0A7X9ILD0"/>
<evidence type="ECO:0000313" key="1">
    <source>
        <dbReference type="EMBL" id="NMC64122.1"/>
    </source>
</evidence>
<accession>A0A7X9ILD0</accession>
<evidence type="ECO:0000313" key="2">
    <source>
        <dbReference type="Proteomes" id="UP000524246"/>
    </source>
</evidence>
<proteinExistence type="predicted"/>
<dbReference type="InterPro" id="IPR036188">
    <property type="entry name" value="FAD/NAD-bd_sf"/>
</dbReference>
<organism evidence="1 2">
    <name type="scientific">SAR324 cluster bacterium</name>
    <dbReference type="NCBI Taxonomy" id="2024889"/>
    <lineage>
        <taxon>Bacteria</taxon>
        <taxon>Deltaproteobacteria</taxon>
        <taxon>SAR324 cluster</taxon>
    </lineage>
</organism>
<dbReference type="Proteomes" id="UP000524246">
    <property type="component" value="Unassembled WGS sequence"/>
</dbReference>
<feature type="non-terminal residue" evidence="1">
    <location>
        <position position="1"/>
    </location>
</feature>
<dbReference type="EMBL" id="JAAZON010000604">
    <property type="protein sequence ID" value="NMC64122.1"/>
    <property type="molecule type" value="Genomic_DNA"/>
</dbReference>
<name>A0A7X9ILD0_9DELT</name>
<dbReference type="Gene3D" id="3.50.50.60">
    <property type="entry name" value="FAD/NAD(P)-binding domain"/>
    <property type="match status" value="1"/>
</dbReference>